<dbReference type="Proteomes" id="UP000313231">
    <property type="component" value="Unassembled WGS sequence"/>
</dbReference>
<proteinExistence type="inferred from homology"/>
<dbReference type="AlphaFoldDB" id="A0A5C4VRF4"/>
<evidence type="ECO:0000256" key="1">
    <source>
        <dbReference type="ARBA" id="ARBA00009108"/>
    </source>
</evidence>
<comment type="caution">
    <text evidence="5">The sequence shown here is derived from an EMBL/GenBank/DDBJ whole genome shotgun (WGS) entry which is preliminary data.</text>
</comment>
<keyword evidence="4" id="KW-1133">Transmembrane helix</keyword>
<gene>
    <name evidence="5" type="ORF">FHP29_14540</name>
</gene>
<sequence>MTGVHAGGTTGRRPEARRRSRAWRVGTPVVVLLSGALLAVSAPNSEGSDLRPGRYTDLAGLVEGEAADYRKVEESYQDLSDEVDRLSAGVGDKRVREARRRIATLRDPAGMTPRSGPGLQITLSDAPDELFDEAVERNRDLEPDDRISLNRFVVHQQDIQAVVNALWTGGASAVTIAGQRVISTTGIRGKGPVVQLQGQPFPQPYVIEAVGDPGALYAAVDADPIVQGYRKDADNPLIRMGWELDFEQRVEAPAYDGVVDLQYARPLR</sequence>
<keyword evidence="2" id="KW-0175">Coiled coil</keyword>
<evidence type="ECO:0000313" key="5">
    <source>
        <dbReference type="EMBL" id="TNM38464.1"/>
    </source>
</evidence>
<evidence type="ECO:0000256" key="4">
    <source>
        <dbReference type="SAM" id="Phobius"/>
    </source>
</evidence>
<keyword evidence="4" id="KW-0472">Membrane</keyword>
<evidence type="ECO:0000256" key="3">
    <source>
        <dbReference type="SAM" id="MobiDB-lite"/>
    </source>
</evidence>
<organism evidence="5 6">
    <name type="scientific">Nocardioides albidus</name>
    <dbReference type="NCBI Taxonomy" id="1517589"/>
    <lineage>
        <taxon>Bacteria</taxon>
        <taxon>Bacillati</taxon>
        <taxon>Actinomycetota</taxon>
        <taxon>Actinomycetes</taxon>
        <taxon>Propionibacteriales</taxon>
        <taxon>Nocardioidaceae</taxon>
        <taxon>Nocardioides</taxon>
    </lineage>
</organism>
<dbReference type="OrthoDB" id="3214641at2"/>
<keyword evidence="6" id="KW-1185">Reference proteome</keyword>
<name>A0A5C4VRF4_9ACTN</name>
<reference evidence="5 6" key="1">
    <citation type="journal article" date="2016" name="Int. J. Syst. Evol. Microbiol.">
        <title>Nocardioides albidus sp. nov., an actinobacterium isolated from garden soil.</title>
        <authorList>
            <person name="Singh H."/>
            <person name="Du J."/>
            <person name="Trinh H."/>
            <person name="Won K."/>
            <person name="Yang J.E."/>
            <person name="Yin C."/>
            <person name="Kook M."/>
            <person name="Yi T.H."/>
        </authorList>
    </citation>
    <scope>NUCLEOTIDE SEQUENCE [LARGE SCALE GENOMIC DNA]</scope>
    <source>
        <strain evidence="5 6">CCTCC AB 2015297</strain>
    </source>
</reference>
<dbReference type="Pfam" id="PF05949">
    <property type="entry name" value="DUF881"/>
    <property type="match status" value="1"/>
</dbReference>
<dbReference type="RefSeq" id="WP_139623576.1">
    <property type="nucleotide sequence ID" value="NZ_VDMP01000025.1"/>
</dbReference>
<comment type="similarity">
    <text evidence="1">Belongs to the UPF0749 family.</text>
</comment>
<feature type="region of interest" description="Disordered" evidence="3">
    <location>
        <begin position="1"/>
        <end position="20"/>
    </location>
</feature>
<keyword evidence="4" id="KW-0812">Transmembrane</keyword>
<accession>A0A5C4VRF4</accession>
<feature type="transmembrane region" description="Helical" evidence="4">
    <location>
        <begin position="22"/>
        <end position="42"/>
    </location>
</feature>
<evidence type="ECO:0000313" key="6">
    <source>
        <dbReference type="Proteomes" id="UP000313231"/>
    </source>
</evidence>
<dbReference type="InterPro" id="IPR010273">
    <property type="entry name" value="DUF881"/>
</dbReference>
<protein>
    <submittedName>
        <fullName evidence="5">DUF881 domain-containing protein</fullName>
    </submittedName>
</protein>
<feature type="coiled-coil region" evidence="2">
    <location>
        <begin position="62"/>
        <end position="89"/>
    </location>
</feature>
<dbReference type="GO" id="GO:0005886">
    <property type="term" value="C:plasma membrane"/>
    <property type="evidence" value="ECO:0007669"/>
    <property type="project" value="TreeGrafter"/>
</dbReference>
<dbReference type="PANTHER" id="PTHR37313">
    <property type="entry name" value="UPF0749 PROTEIN RV1825"/>
    <property type="match status" value="1"/>
</dbReference>
<dbReference type="EMBL" id="VDMP01000025">
    <property type="protein sequence ID" value="TNM38464.1"/>
    <property type="molecule type" value="Genomic_DNA"/>
</dbReference>
<evidence type="ECO:0000256" key="2">
    <source>
        <dbReference type="SAM" id="Coils"/>
    </source>
</evidence>
<dbReference type="Gene3D" id="3.30.70.1880">
    <property type="entry name" value="Protein of unknown function DUF881"/>
    <property type="match status" value="1"/>
</dbReference>
<dbReference type="PANTHER" id="PTHR37313:SF4">
    <property type="entry name" value="CONSERVED MEMBRANE PROTEIN-RELATED"/>
    <property type="match status" value="1"/>
</dbReference>
<feature type="compositionally biased region" description="Gly residues" evidence="3">
    <location>
        <begin position="1"/>
        <end position="10"/>
    </location>
</feature>